<name>A0A1G7PFE9_9BACT</name>
<protein>
    <submittedName>
        <fullName evidence="1">Uncharacterized protein</fullName>
    </submittedName>
</protein>
<dbReference type="OrthoDB" id="121473at2"/>
<organism evidence="1 2">
    <name type="scientific">Terriglobus roseus</name>
    <dbReference type="NCBI Taxonomy" id="392734"/>
    <lineage>
        <taxon>Bacteria</taxon>
        <taxon>Pseudomonadati</taxon>
        <taxon>Acidobacteriota</taxon>
        <taxon>Terriglobia</taxon>
        <taxon>Terriglobales</taxon>
        <taxon>Acidobacteriaceae</taxon>
        <taxon>Terriglobus</taxon>
    </lineage>
</organism>
<accession>A0A1G7PFE9</accession>
<dbReference type="EMBL" id="LT629690">
    <property type="protein sequence ID" value="SDF84369.1"/>
    <property type="molecule type" value="Genomic_DNA"/>
</dbReference>
<keyword evidence="2" id="KW-1185">Reference proteome</keyword>
<gene>
    <name evidence="1" type="ORF">SAMN05444167_3472</name>
</gene>
<sequence>MFVRRIALEVVHEDGATSPVPLKGLDSFAMRNFTNDAIFDDTLPLADGLMEVGLRVPLDLLRDRMEDWLRRKGYLGRDEKLRVSEVSE</sequence>
<evidence type="ECO:0000313" key="1">
    <source>
        <dbReference type="EMBL" id="SDF84369.1"/>
    </source>
</evidence>
<dbReference type="AlphaFoldDB" id="A0A1G7PFE9"/>
<proteinExistence type="predicted"/>
<reference evidence="1 2" key="1">
    <citation type="submission" date="2016-10" db="EMBL/GenBank/DDBJ databases">
        <authorList>
            <person name="de Groot N.N."/>
        </authorList>
    </citation>
    <scope>NUCLEOTIDE SEQUENCE [LARGE SCALE GENOMIC DNA]</scope>
    <source>
        <strain evidence="1 2">GAS232</strain>
    </source>
</reference>
<evidence type="ECO:0000313" key="2">
    <source>
        <dbReference type="Proteomes" id="UP000182427"/>
    </source>
</evidence>
<dbReference type="RefSeq" id="WP_083346260.1">
    <property type="nucleotide sequence ID" value="NZ_LT629690.1"/>
</dbReference>
<dbReference type="Proteomes" id="UP000182427">
    <property type="component" value="Chromosome I"/>
</dbReference>